<accession>A0ABU8TE36</accession>
<sequence length="142" mass="14712">MDRPRQDAPPETLDDPPRPRVADVATGGLVAVSPDTPVRTALTVMLAERVHHLPVLDDDGRCTGMLSEADVLRGLAAQHGPLGTATLRAADVAGPAPALPPGAPLAEAARLMARHRLTAVLVVDGGRPCGIVTAADVVARYR</sequence>
<evidence type="ECO:0000259" key="4">
    <source>
        <dbReference type="PROSITE" id="PS51371"/>
    </source>
</evidence>
<dbReference type="InterPro" id="IPR046342">
    <property type="entry name" value="CBS_dom_sf"/>
</dbReference>
<dbReference type="PANTHER" id="PTHR43080">
    <property type="entry name" value="CBS DOMAIN-CONTAINING PROTEIN CBSX3, MITOCHONDRIAL"/>
    <property type="match status" value="1"/>
</dbReference>
<dbReference type="Gene3D" id="3.10.580.10">
    <property type="entry name" value="CBS-domain"/>
    <property type="match status" value="1"/>
</dbReference>
<gene>
    <name evidence="5" type="ORF">WJX68_24765</name>
</gene>
<feature type="region of interest" description="Disordered" evidence="3">
    <location>
        <begin position="1"/>
        <end position="22"/>
    </location>
</feature>
<dbReference type="InterPro" id="IPR000644">
    <property type="entry name" value="CBS_dom"/>
</dbReference>
<dbReference type="EMBL" id="JBBJUP010000030">
    <property type="protein sequence ID" value="MEJ8282166.1"/>
    <property type="molecule type" value="Genomic_DNA"/>
</dbReference>
<dbReference type="SUPFAM" id="SSF54631">
    <property type="entry name" value="CBS-domain pair"/>
    <property type="match status" value="1"/>
</dbReference>
<evidence type="ECO:0000256" key="3">
    <source>
        <dbReference type="SAM" id="MobiDB-lite"/>
    </source>
</evidence>
<evidence type="ECO:0000256" key="2">
    <source>
        <dbReference type="PROSITE-ProRule" id="PRU00703"/>
    </source>
</evidence>
<dbReference type="RefSeq" id="WP_340295320.1">
    <property type="nucleotide sequence ID" value="NZ_JBBJUP010000030.1"/>
</dbReference>
<organism evidence="5 6">
    <name type="scientific">Pseudonocardia spirodelae</name>
    <dbReference type="NCBI Taxonomy" id="3133431"/>
    <lineage>
        <taxon>Bacteria</taxon>
        <taxon>Bacillati</taxon>
        <taxon>Actinomycetota</taxon>
        <taxon>Actinomycetes</taxon>
        <taxon>Pseudonocardiales</taxon>
        <taxon>Pseudonocardiaceae</taxon>
        <taxon>Pseudonocardia</taxon>
    </lineage>
</organism>
<reference evidence="5 6" key="1">
    <citation type="submission" date="2024-03" db="EMBL/GenBank/DDBJ databases">
        <title>Draft genome sequence of Pseudonocardia sp. DW16-2.</title>
        <authorList>
            <person name="Duangmal K."/>
        </authorList>
    </citation>
    <scope>NUCLEOTIDE SEQUENCE [LARGE SCALE GENOMIC DNA]</scope>
    <source>
        <strain evidence="5 6">DW16-2</strain>
    </source>
</reference>
<dbReference type="PANTHER" id="PTHR43080:SF2">
    <property type="entry name" value="CBS DOMAIN-CONTAINING PROTEIN"/>
    <property type="match status" value="1"/>
</dbReference>
<comment type="caution">
    <text evidence="5">The sequence shown here is derived from an EMBL/GenBank/DDBJ whole genome shotgun (WGS) entry which is preliminary data.</text>
</comment>
<evidence type="ECO:0000256" key="1">
    <source>
        <dbReference type="ARBA" id="ARBA00023122"/>
    </source>
</evidence>
<feature type="non-terminal residue" evidence="5">
    <location>
        <position position="1"/>
    </location>
</feature>
<proteinExistence type="predicted"/>
<dbReference type="Pfam" id="PF00571">
    <property type="entry name" value="CBS"/>
    <property type="match status" value="2"/>
</dbReference>
<keyword evidence="6" id="KW-1185">Reference proteome</keyword>
<dbReference type="Proteomes" id="UP001364211">
    <property type="component" value="Unassembled WGS sequence"/>
</dbReference>
<feature type="domain" description="CBS" evidence="4">
    <location>
        <begin position="25"/>
        <end position="82"/>
    </location>
</feature>
<dbReference type="PROSITE" id="PS51371">
    <property type="entry name" value="CBS"/>
    <property type="match status" value="2"/>
</dbReference>
<protein>
    <submittedName>
        <fullName evidence="5">CBS domain-containing protein</fullName>
    </submittedName>
</protein>
<dbReference type="InterPro" id="IPR051257">
    <property type="entry name" value="Diverse_CBS-Domain"/>
</dbReference>
<feature type="domain" description="CBS" evidence="4">
    <location>
        <begin position="92"/>
        <end position="142"/>
    </location>
</feature>
<keyword evidence="1 2" id="KW-0129">CBS domain</keyword>
<evidence type="ECO:0000313" key="5">
    <source>
        <dbReference type="EMBL" id="MEJ8282166.1"/>
    </source>
</evidence>
<dbReference type="SMART" id="SM00116">
    <property type="entry name" value="CBS"/>
    <property type="match status" value="2"/>
</dbReference>
<name>A0ABU8TE36_9PSEU</name>
<evidence type="ECO:0000313" key="6">
    <source>
        <dbReference type="Proteomes" id="UP001364211"/>
    </source>
</evidence>